<keyword evidence="5" id="KW-0808">Transferase</keyword>
<keyword evidence="3 5" id="KW-0067">ATP-binding</keyword>
<evidence type="ECO:0000256" key="6">
    <source>
        <dbReference type="NCBIfam" id="TIGR00152"/>
    </source>
</evidence>
<evidence type="ECO:0000256" key="5">
    <source>
        <dbReference type="HAMAP-Rule" id="MF_00376"/>
    </source>
</evidence>
<dbReference type="OrthoDB" id="9812943at2"/>
<sequence length="212" mass="22028">MAGVLVAVTGGVASGKSAATRVFESLGVAVIDADVAARAVVEPGQPALAAVAGRFGPSALGPDGRLDRAAMRQRVFADPQARADLEALLHPPIRAWLRQACAEAPGPYAVVAIPLLAEGGGRAAYPWLQRILVIDVPEAVQMARLQARDGADAALARKMIAAQASRRQRLAMADDVVVNDGSLADLEAAIQRLHLQYSALVGGTSVPKAFRD</sequence>
<dbReference type="UniPathway" id="UPA00241">
    <property type="reaction ID" value="UER00356"/>
</dbReference>
<keyword evidence="5" id="KW-0418">Kinase</keyword>
<dbReference type="EC" id="2.7.1.24" evidence="5 6"/>
<dbReference type="InterPro" id="IPR027417">
    <property type="entry name" value="P-loop_NTPase"/>
</dbReference>
<evidence type="ECO:0000313" key="7">
    <source>
        <dbReference type="EMBL" id="KFL35905.1"/>
    </source>
</evidence>
<dbReference type="GO" id="GO:0004140">
    <property type="term" value="F:dephospho-CoA kinase activity"/>
    <property type="evidence" value="ECO:0007669"/>
    <property type="project" value="UniProtKB-UniRule"/>
</dbReference>
<dbReference type="CDD" id="cd02022">
    <property type="entry name" value="DPCK"/>
    <property type="match status" value="1"/>
</dbReference>
<dbReference type="Proteomes" id="UP000029085">
    <property type="component" value="Unassembled WGS sequence"/>
</dbReference>
<comment type="pathway">
    <text evidence="5">Cofactor biosynthesis; coenzyme A biosynthesis; CoA from (R)-pantothenate: step 5/5.</text>
</comment>
<proteinExistence type="inferred from homology"/>
<evidence type="ECO:0000313" key="8">
    <source>
        <dbReference type="Proteomes" id="UP000029085"/>
    </source>
</evidence>
<dbReference type="GO" id="GO:0005737">
    <property type="term" value="C:cytoplasm"/>
    <property type="evidence" value="ECO:0007669"/>
    <property type="project" value="UniProtKB-SubCell"/>
</dbReference>
<dbReference type="STRING" id="1121014.N788_06425"/>
<organism evidence="7 8">
    <name type="scientific">Arenimonas donghaensis DSM 18148 = HO3-R19</name>
    <dbReference type="NCBI Taxonomy" id="1121014"/>
    <lineage>
        <taxon>Bacteria</taxon>
        <taxon>Pseudomonadati</taxon>
        <taxon>Pseudomonadota</taxon>
        <taxon>Gammaproteobacteria</taxon>
        <taxon>Lysobacterales</taxon>
        <taxon>Lysobacteraceae</taxon>
        <taxon>Arenimonas</taxon>
    </lineage>
</organism>
<reference evidence="8" key="1">
    <citation type="submission" date="2013-08" db="EMBL/GenBank/DDBJ databases">
        <title>Genome sequencing of Arenimonas donghaensis.</title>
        <authorList>
            <person name="Chen F."/>
            <person name="Wang G."/>
        </authorList>
    </citation>
    <scope>NUCLEOTIDE SEQUENCE [LARGE SCALE GENOMIC DNA]</scope>
    <source>
        <strain evidence="8">HO3-R19</strain>
    </source>
</reference>
<dbReference type="AlphaFoldDB" id="A0A087MGA2"/>
<keyword evidence="4 5" id="KW-0173">Coenzyme A biosynthesis</keyword>
<comment type="function">
    <text evidence="5">Catalyzes the phosphorylation of the 3'-hydroxyl group of dephosphocoenzyme A to form coenzyme A.</text>
</comment>
<keyword evidence="5" id="KW-0963">Cytoplasm</keyword>
<dbReference type="GO" id="GO:0015937">
    <property type="term" value="P:coenzyme A biosynthetic process"/>
    <property type="evidence" value="ECO:0007669"/>
    <property type="project" value="UniProtKB-UniRule"/>
</dbReference>
<evidence type="ECO:0000256" key="1">
    <source>
        <dbReference type="ARBA" id="ARBA00009018"/>
    </source>
</evidence>
<dbReference type="PATRIC" id="fig|1121014.3.peg.2189"/>
<dbReference type="HAMAP" id="MF_00376">
    <property type="entry name" value="Dephospho_CoA_kinase"/>
    <property type="match status" value="1"/>
</dbReference>
<comment type="similarity">
    <text evidence="1 5">Belongs to the CoaE family.</text>
</comment>
<evidence type="ECO:0000256" key="2">
    <source>
        <dbReference type="ARBA" id="ARBA00022741"/>
    </source>
</evidence>
<keyword evidence="8" id="KW-1185">Reference proteome</keyword>
<dbReference type="PANTHER" id="PTHR10695">
    <property type="entry name" value="DEPHOSPHO-COA KINASE-RELATED"/>
    <property type="match status" value="1"/>
</dbReference>
<accession>A0A087MGA2</accession>
<dbReference type="EMBL" id="AVCJ01000043">
    <property type="protein sequence ID" value="KFL35905.1"/>
    <property type="molecule type" value="Genomic_DNA"/>
</dbReference>
<comment type="subcellular location">
    <subcellularLocation>
        <location evidence="5">Cytoplasm</location>
    </subcellularLocation>
</comment>
<keyword evidence="2 5" id="KW-0547">Nucleotide-binding</keyword>
<dbReference type="RefSeq" id="WP_034225102.1">
    <property type="nucleotide sequence ID" value="NZ_AVCJ01000043.1"/>
</dbReference>
<comment type="catalytic activity">
    <reaction evidence="5">
        <text>3'-dephospho-CoA + ATP = ADP + CoA + H(+)</text>
        <dbReference type="Rhea" id="RHEA:18245"/>
        <dbReference type="ChEBI" id="CHEBI:15378"/>
        <dbReference type="ChEBI" id="CHEBI:30616"/>
        <dbReference type="ChEBI" id="CHEBI:57287"/>
        <dbReference type="ChEBI" id="CHEBI:57328"/>
        <dbReference type="ChEBI" id="CHEBI:456216"/>
        <dbReference type="EC" id="2.7.1.24"/>
    </reaction>
</comment>
<dbReference type="Gene3D" id="3.40.50.300">
    <property type="entry name" value="P-loop containing nucleotide triphosphate hydrolases"/>
    <property type="match status" value="1"/>
</dbReference>
<dbReference type="PROSITE" id="PS51219">
    <property type="entry name" value="DPCK"/>
    <property type="match status" value="1"/>
</dbReference>
<evidence type="ECO:0000256" key="3">
    <source>
        <dbReference type="ARBA" id="ARBA00022840"/>
    </source>
</evidence>
<feature type="binding site" evidence="5">
    <location>
        <begin position="13"/>
        <end position="18"/>
    </location>
    <ligand>
        <name>ATP</name>
        <dbReference type="ChEBI" id="CHEBI:30616"/>
    </ligand>
</feature>
<gene>
    <name evidence="5" type="primary">coaE</name>
    <name evidence="7" type="ORF">N788_06425</name>
</gene>
<protein>
    <recommendedName>
        <fullName evidence="5 6">Dephospho-CoA kinase</fullName>
        <ecNumber evidence="5 6">2.7.1.24</ecNumber>
    </recommendedName>
    <alternativeName>
        <fullName evidence="5">Dephosphocoenzyme A kinase</fullName>
    </alternativeName>
</protein>
<name>A0A087MGA2_9GAMM</name>
<dbReference type="PANTHER" id="PTHR10695:SF46">
    <property type="entry name" value="BIFUNCTIONAL COENZYME A SYNTHASE-RELATED"/>
    <property type="match status" value="1"/>
</dbReference>
<comment type="caution">
    <text evidence="7">The sequence shown here is derived from an EMBL/GenBank/DDBJ whole genome shotgun (WGS) entry which is preliminary data.</text>
</comment>
<evidence type="ECO:0000256" key="4">
    <source>
        <dbReference type="ARBA" id="ARBA00022993"/>
    </source>
</evidence>
<dbReference type="SUPFAM" id="SSF52540">
    <property type="entry name" value="P-loop containing nucleoside triphosphate hydrolases"/>
    <property type="match status" value="1"/>
</dbReference>
<dbReference type="GO" id="GO:0005524">
    <property type="term" value="F:ATP binding"/>
    <property type="evidence" value="ECO:0007669"/>
    <property type="project" value="UniProtKB-UniRule"/>
</dbReference>
<dbReference type="Pfam" id="PF01121">
    <property type="entry name" value="CoaE"/>
    <property type="match status" value="1"/>
</dbReference>
<dbReference type="NCBIfam" id="TIGR00152">
    <property type="entry name" value="dephospho-CoA kinase"/>
    <property type="match status" value="1"/>
</dbReference>
<dbReference type="InterPro" id="IPR001977">
    <property type="entry name" value="Depp_CoAkinase"/>
</dbReference>
<reference evidence="7 8" key="2">
    <citation type="journal article" date="2015" name="Stand. Genomic Sci.">
        <title>High quality draft genomic sequence of Arenimonas donghaensis DSM 18148(T).</title>
        <authorList>
            <person name="Chen F."/>
            <person name="Wang H."/>
            <person name="Cao Y."/>
            <person name="Li X."/>
            <person name="Wang G."/>
        </authorList>
    </citation>
    <scope>NUCLEOTIDE SEQUENCE [LARGE SCALE GENOMIC DNA]</scope>
    <source>
        <strain evidence="7 8">HO3-R19</strain>
    </source>
</reference>